<reference evidence="2 3" key="1">
    <citation type="submission" date="2015-08" db="EMBL/GenBank/DDBJ databases">
        <authorList>
            <person name="Babu N.S."/>
            <person name="Beckwith C.J."/>
            <person name="Beseler K.G."/>
            <person name="Brison A."/>
            <person name="Carone J.V."/>
            <person name="Caskin T.P."/>
            <person name="Diamond M."/>
            <person name="Durham M.E."/>
            <person name="Foxe J.M."/>
            <person name="Go M."/>
            <person name="Henderson B.A."/>
            <person name="Jones I.B."/>
            <person name="McGettigan J.A."/>
            <person name="Micheletti S.J."/>
            <person name="Nasrallah M.E."/>
            <person name="Ortiz D."/>
            <person name="Piller C.R."/>
            <person name="Privatt S.R."/>
            <person name="Schneider S.L."/>
            <person name="Sharp S."/>
            <person name="Smith T.C."/>
            <person name="Stanton J.D."/>
            <person name="Ullery H.E."/>
            <person name="Wilson R.J."/>
            <person name="Serrano M.G."/>
            <person name="Buck G."/>
            <person name="Lee V."/>
            <person name="Wang Y."/>
            <person name="Carvalho R."/>
            <person name="Voegtly L."/>
            <person name="Shi R."/>
            <person name="Duckworth R."/>
            <person name="Johnson A."/>
            <person name="Loviza R."/>
            <person name="Walstead R."/>
            <person name="Shah Z."/>
            <person name="Kiflezghi M."/>
            <person name="Wade K."/>
            <person name="Ball S.L."/>
            <person name="Bradley K.W."/>
            <person name="Asai D.J."/>
            <person name="Bowman C.A."/>
            <person name="Russell D.A."/>
            <person name="Pope W.H."/>
            <person name="Jacobs-Sera D."/>
            <person name="Hendrix R.W."/>
            <person name="Hatfull G.F."/>
        </authorList>
    </citation>
    <scope>NUCLEOTIDE SEQUENCE [LARGE SCALE GENOMIC DNA]</scope>
    <source>
        <strain evidence="2 3">DSM 27648</strain>
    </source>
</reference>
<keyword evidence="3" id="KW-1185">Reference proteome</keyword>
<name>A0A0K1QCR5_9BACT</name>
<dbReference type="PRINTS" id="PR01217">
    <property type="entry name" value="PRICHEXTENSN"/>
</dbReference>
<evidence type="ECO:0000313" key="3">
    <source>
        <dbReference type="Proteomes" id="UP000064967"/>
    </source>
</evidence>
<proteinExistence type="predicted"/>
<evidence type="ECO:0000313" key="2">
    <source>
        <dbReference type="EMBL" id="AKV03457.1"/>
    </source>
</evidence>
<feature type="region of interest" description="Disordered" evidence="1">
    <location>
        <begin position="449"/>
        <end position="614"/>
    </location>
</feature>
<sequence length="809" mass="88467">MLLVDDRVVLRATAPPDAEYALFDASEIELRASEPGRVREHSYQTTVAIARSRLEQIGATPALARECGLAMQPTLSSAYARGSAVQRLATYLGPLELFQSSLFDAATQTYRGVFLDLPTLAFDLGLPAAGVALQLLYLATLLENERSEATVILSTEGWTKQSKPGQRTYKRPNVATLRDLERAISELVRFDPKPLIVENLPRADVIAFIRSRIDGAPDDDTRALYTSLERSVSVRERPERGPLSDPELWSVETALDAGAYDNVVAVLDRIEEERGRTPGTTYLRARASLAMRLEPPRLVAERVSALALSMTNFQELSLLAAEAWLEAGDPRRAVPYARDLVDAPGIDEGLLLRAQRILARAVGAAPDRRKTLADTLASAMPPSQLPPPLVAPPAPQPISEFDFALDLPPIPPLATAPPDPAPAVPAAARPPSIELEMPPLEAAFTFDLPAPETLPTPEQIASPRSTSAPRMPASRPPSGSSPPSQRPSRRLTGVMRELRESRIPAALDPRAEPDSDSAIPVSASRPPLGSAPRPPLVSRPTPKSPPPRPPSQKPKVASYLPPAFEDDHVRPTPLRPVSRSSFDSFTDESLPPSFRPPATTPLLEADLPPEASSESNIRVRMYGASLPPYKHEAPAPLIARAPLLPKIGGPDDELAEHLALPAGLAPDATLRSVLPKSVLEARVQFTMLSRQLGMEYRERRGIELRADVSGIEAMQAVLLESFPDHTLHTARDVEVLKRHGAFLSEILIRRLDAEWVDISPNELGYWSLIVPPDTRVWPFGRLARFVQMGHRERDLVSYFFELSSRIRGR</sequence>
<dbReference type="AlphaFoldDB" id="A0A0K1QCR5"/>
<accession>A0A0K1QCR5</accession>
<protein>
    <submittedName>
        <fullName evidence="2">Basic proline-rich protein</fullName>
    </submittedName>
</protein>
<feature type="compositionally biased region" description="Pro residues" evidence="1">
    <location>
        <begin position="532"/>
        <end position="552"/>
    </location>
</feature>
<dbReference type="Proteomes" id="UP000064967">
    <property type="component" value="Chromosome"/>
</dbReference>
<feature type="compositionally biased region" description="Low complexity" evidence="1">
    <location>
        <begin position="461"/>
        <end position="483"/>
    </location>
</feature>
<dbReference type="KEGG" id="llu:AKJ09_10120"/>
<dbReference type="EMBL" id="CP012333">
    <property type="protein sequence ID" value="AKV03457.1"/>
    <property type="molecule type" value="Genomic_DNA"/>
</dbReference>
<dbReference type="STRING" id="1391654.AKJ09_10120"/>
<gene>
    <name evidence="2" type="ORF">AKJ09_10120</name>
</gene>
<evidence type="ECO:0000256" key="1">
    <source>
        <dbReference type="SAM" id="MobiDB-lite"/>
    </source>
</evidence>
<organism evidence="2 3">
    <name type="scientific">Labilithrix luteola</name>
    <dbReference type="NCBI Taxonomy" id="1391654"/>
    <lineage>
        <taxon>Bacteria</taxon>
        <taxon>Pseudomonadati</taxon>
        <taxon>Myxococcota</taxon>
        <taxon>Polyangia</taxon>
        <taxon>Polyangiales</taxon>
        <taxon>Labilitrichaceae</taxon>
        <taxon>Labilithrix</taxon>
    </lineage>
</organism>